<dbReference type="Proteomes" id="UP001287356">
    <property type="component" value="Unassembled WGS sequence"/>
</dbReference>
<feature type="compositionally biased region" description="Basic and acidic residues" evidence="1">
    <location>
        <begin position="122"/>
        <end position="136"/>
    </location>
</feature>
<keyword evidence="3" id="KW-1185">Reference proteome</keyword>
<gene>
    <name evidence="2" type="ORF">B0T24DRAFT_588502</name>
</gene>
<evidence type="ECO:0000256" key="1">
    <source>
        <dbReference type="SAM" id="MobiDB-lite"/>
    </source>
</evidence>
<reference evidence="2" key="2">
    <citation type="submission" date="2023-06" db="EMBL/GenBank/DDBJ databases">
        <authorList>
            <consortium name="Lawrence Berkeley National Laboratory"/>
            <person name="Haridas S."/>
            <person name="Hensen N."/>
            <person name="Bonometti L."/>
            <person name="Westerberg I."/>
            <person name="Brannstrom I.O."/>
            <person name="Guillou S."/>
            <person name="Cros-Aarteil S."/>
            <person name="Calhoun S."/>
            <person name="Kuo A."/>
            <person name="Mondo S."/>
            <person name="Pangilinan J."/>
            <person name="Riley R."/>
            <person name="Labutti K."/>
            <person name="Andreopoulos B."/>
            <person name="Lipzen A."/>
            <person name="Chen C."/>
            <person name="Yanf M."/>
            <person name="Daum C."/>
            <person name="Ng V."/>
            <person name="Clum A."/>
            <person name="Steindorff A."/>
            <person name="Ohm R."/>
            <person name="Martin F."/>
            <person name="Silar P."/>
            <person name="Natvig D."/>
            <person name="Lalanne C."/>
            <person name="Gautier V."/>
            <person name="Ament-Velasquez S.L."/>
            <person name="Kruys A."/>
            <person name="Hutchinson M.I."/>
            <person name="Powell A.J."/>
            <person name="Barry K."/>
            <person name="Miller A.N."/>
            <person name="Grigoriev I.V."/>
            <person name="Debuchy R."/>
            <person name="Gladieux P."/>
            <person name="Thoren M.H."/>
            <person name="Johannesson H."/>
        </authorList>
    </citation>
    <scope>NUCLEOTIDE SEQUENCE</scope>
    <source>
        <strain evidence="2">CBS 958.72</strain>
    </source>
</reference>
<dbReference type="EMBL" id="JAULSN010000001">
    <property type="protein sequence ID" value="KAK3383890.1"/>
    <property type="molecule type" value="Genomic_DNA"/>
</dbReference>
<feature type="region of interest" description="Disordered" evidence="1">
    <location>
        <begin position="76"/>
        <end position="96"/>
    </location>
</feature>
<organism evidence="2 3">
    <name type="scientific">Lasiosphaeria ovina</name>
    <dbReference type="NCBI Taxonomy" id="92902"/>
    <lineage>
        <taxon>Eukaryota</taxon>
        <taxon>Fungi</taxon>
        <taxon>Dikarya</taxon>
        <taxon>Ascomycota</taxon>
        <taxon>Pezizomycotina</taxon>
        <taxon>Sordariomycetes</taxon>
        <taxon>Sordariomycetidae</taxon>
        <taxon>Sordariales</taxon>
        <taxon>Lasiosphaeriaceae</taxon>
        <taxon>Lasiosphaeria</taxon>
    </lineage>
</organism>
<evidence type="ECO:0000313" key="2">
    <source>
        <dbReference type="EMBL" id="KAK3383890.1"/>
    </source>
</evidence>
<accession>A0AAE0TYA8</accession>
<protein>
    <submittedName>
        <fullName evidence="2">Uncharacterized protein</fullName>
    </submittedName>
</protein>
<name>A0AAE0TYA8_9PEZI</name>
<comment type="caution">
    <text evidence="2">The sequence shown here is derived from an EMBL/GenBank/DDBJ whole genome shotgun (WGS) entry which is preliminary data.</text>
</comment>
<sequence length="199" mass="22151">MLLMVLTGELARERIEFRSVLACEDTDDERRDDGRERRATMAWKLAPGSVELDKRLVCPMSRDDLVRPEIFKRGFPDMGSRQARPNVQTRGSGAPLGNWKLDLELGTNECSKKTAQGQHSQPGREENGETDSAKDSTLHITSRATVALQHINQLMCIHPIPWLTRVLYGPRAFLNPSPRVLLGAPVIHGGSRNIIHGAP</sequence>
<dbReference type="AlphaFoldDB" id="A0AAE0TYA8"/>
<evidence type="ECO:0000313" key="3">
    <source>
        <dbReference type="Proteomes" id="UP001287356"/>
    </source>
</evidence>
<feature type="region of interest" description="Disordered" evidence="1">
    <location>
        <begin position="111"/>
        <end position="136"/>
    </location>
</feature>
<proteinExistence type="predicted"/>
<reference evidence="2" key="1">
    <citation type="journal article" date="2023" name="Mol. Phylogenet. Evol.">
        <title>Genome-scale phylogeny and comparative genomics of the fungal order Sordariales.</title>
        <authorList>
            <person name="Hensen N."/>
            <person name="Bonometti L."/>
            <person name="Westerberg I."/>
            <person name="Brannstrom I.O."/>
            <person name="Guillou S."/>
            <person name="Cros-Aarteil S."/>
            <person name="Calhoun S."/>
            <person name="Haridas S."/>
            <person name="Kuo A."/>
            <person name="Mondo S."/>
            <person name="Pangilinan J."/>
            <person name="Riley R."/>
            <person name="LaButti K."/>
            <person name="Andreopoulos B."/>
            <person name="Lipzen A."/>
            <person name="Chen C."/>
            <person name="Yan M."/>
            <person name="Daum C."/>
            <person name="Ng V."/>
            <person name="Clum A."/>
            <person name="Steindorff A."/>
            <person name="Ohm R.A."/>
            <person name="Martin F."/>
            <person name="Silar P."/>
            <person name="Natvig D.O."/>
            <person name="Lalanne C."/>
            <person name="Gautier V."/>
            <person name="Ament-Velasquez S.L."/>
            <person name="Kruys A."/>
            <person name="Hutchinson M.I."/>
            <person name="Powell A.J."/>
            <person name="Barry K."/>
            <person name="Miller A.N."/>
            <person name="Grigoriev I.V."/>
            <person name="Debuchy R."/>
            <person name="Gladieux P."/>
            <person name="Hiltunen Thoren M."/>
            <person name="Johannesson H."/>
        </authorList>
    </citation>
    <scope>NUCLEOTIDE SEQUENCE</scope>
    <source>
        <strain evidence="2">CBS 958.72</strain>
    </source>
</reference>